<name>A0A6I0FDB1_9FIRM</name>
<dbReference type="PANTHER" id="PTHR10434">
    <property type="entry name" value="1-ACYL-SN-GLYCEROL-3-PHOSPHATE ACYLTRANSFERASE"/>
    <property type="match status" value="1"/>
</dbReference>
<evidence type="ECO:0000256" key="1">
    <source>
        <dbReference type="ARBA" id="ARBA00022679"/>
    </source>
</evidence>
<protein>
    <submittedName>
        <fullName evidence="4">1-acyl-sn-glycerol-3-phosphate acyltransferase</fullName>
    </submittedName>
</protein>
<sequence>MIKYFTPPEYHTEANTPRHILDKLSLNSRTYFVARYVKILFEARKVVAKGEFDTGAWAKASFDIFKLIEGCGGRFHITGLDVIEKQKDPVVFVSNHMSTLETMVFPCIIAPFMEATFVIKESLATHKIVGSIMRARNPIVVSRDNPREDFKTVMGKGKALLNEGTSIIIFPQSTRTVNFIPEEFNSLGVKLAKKANVKIIPIAIKTDFWQNGKYLKDIGPIKRNIPINIAIGKAMAVKGNGKEEHREILSFISDNLKIWKHQ</sequence>
<keyword evidence="5" id="KW-1185">Reference proteome</keyword>
<keyword evidence="1 4" id="KW-0808">Transferase</keyword>
<gene>
    <name evidence="4" type="ORF">F8154_05095</name>
</gene>
<comment type="caution">
    <text evidence="4">The sequence shown here is derived from an EMBL/GenBank/DDBJ whole genome shotgun (WGS) entry which is preliminary data.</text>
</comment>
<organism evidence="4 5">
    <name type="scientific">Alkaliphilus pronyensis</name>
    <dbReference type="NCBI Taxonomy" id="1482732"/>
    <lineage>
        <taxon>Bacteria</taxon>
        <taxon>Bacillati</taxon>
        <taxon>Bacillota</taxon>
        <taxon>Clostridia</taxon>
        <taxon>Peptostreptococcales</taxon>
        <taxon>Natronincolaceae</taxon>
        <taxon>Alkaliphilus</taxon>
    </lineage>
</organism>
<dbReference type="EMBL" id="WBZC01000014">
    <property type="protein sequence ID" value="KAB3535895.1"/>
    <property type="molecule type" value="Genomic_DNA"/>
</dbReference>
<dbReference type="Proteomes" id="UP000432715">
    <property type="component" value="Unassembled WGS sequence"/>
</dbReference>
<evidence type="ECO:0000256" key="2">
    <source>
        <dbReference type="ARBA" id="ARBA00023315"/>
    </source>
</evidence>
<dbReference type="PANTHER" id="PTHR10434:SF40">
    <property type="entry name" value="1-ACYL-SN-GLYCEROL-3-PHOSPHATE ACYLTRANSFERASE"/>
    <property type="match status" value="1"/>
</dbReference>
<accession>A0A6I0FDB1</accession>
<dbReference type="GO" id="GO:0003841">
    <property type="term" value="F:1-acylglycerol-3-phosphate O-acyltransferase activity"/>
    <property type="evidence" value="ECO:0007669"/>
    <property type="project" value="TreeGrafter"/>
</dbReference>
<dbReference type="CDD" id="cd07989">
    <property type="entry name" value="LPLAT_AGPAT-like"/>
    <property type="match status" value="1"/>
</dbReference>
<dbReference type="SUPFAM" id="SSF69593">
    <property type="entry name" value="Glycerol-3-phosphate (1)-acyltransferase"/>
    <property type="match status" value="1"/>
</dbReference>
<reference evidence="4 5" key="1">
    <citation type="submission" date="2019-10" db="EMBL/GenBank/DDBJ databases">
        <title>Alkaliphilus serpentinus sp. nov. and Alkaliphilus pronyensis sp. nov., two novel anaerobic alkaliphilic species isolated from the serpentinized-hosted hydrothermal field of the Prony Bay (New Caledonia).</title>
        <authorList>
            <person name="Postec A."/>
        </authorList>
    </citation>
    <scope>NUCLEOTIDE SEQUENCE [LARGE SCALE GENOMIC DNA]</scope>
    <source>
        <strain evidence="4 5">LacV</strain>
    </source>
</reference>
<keyword evidence="2 4" id="KW-0012">Acyltransferase</keyword>
<evidence type="ECO:0000259" key="3">
    <source>
        <dbReference type="SMART" id="SM00563"/>
    </source>
</evidence>
<dbReference type="SMART" id="SM00563">
    <property type="entry name" value="PlsC"/>
    <property type="match status" value="1"/>
</dbReference>
<feature type="domain" description="Phospholipid/glycerol acyltransferase" evidence="3">
    <location>
        <begin position="90"/>
        <end position="207"/>
    </location>
</feature>
<dbReference type="Pfam" id="PF01553">
    <property type="entry name" value="Acyltransferase"/>
    <property type="match status" value="1"/>
</dbReference>
<evidence type="ECO:0000313" key="4">
    <source>
        <dbReference type="EMBL" id="KAB3535895.1"/>
    </source>
</evidence>
<dbReference type="AlphaFoldDB" id="A0A6I0FDB1"/>
<dbReference type="InterPro" id="IPR002123">
    <property type="entry name" value="Plipid/glycerol_acylTrfase"/>
</dbReference>
<dbReference type="GO" id="GO:0006654">
    <property type="term" value="P:phosphatidic acid biosynthetic process"/>
    <property type="evidence" value="ECO:0007669"/>
    <property type="project" value="TreeGrafter"/>
</dbReference>
<evidence type="ECO:0000313" key="5">
    <source>
        <dbReference type="Proteomes" id="UP000432715"/>
    </source>
</evidence>
<dbReference type="OrthoDB" id="9803035at2"/>
<dbReference type="RefSeq" id="WP_151860523.1">
    <property type="nucleotide sequence ID" value="NZ_WBZC01000014.1"/>
</dbReference>
<proteinExistence type="predicted"/>